<proteinExistence type="predicted"/>
<evidence type="ECO:0000313" key="2">
    <source>
        <dbReference type="EMBL" id="GGM67244.1"/>
    </source>
</evidence>
<gene>
    <name evidence="2" type="ORF">GCM10007108_01670</name>
</gene>
<dbReference type="GO" id="GO:0016757">
    <property type="term" value="F:glycosyltransferase activity"/>
    <property type="evidence" value="ECO:0007669"/>
    <property type="project" value="UniProtKB-KW"/>
</dbReference>
<dbReference type="Gene3D" id="3.40.50.2020">
    <property type="match status" value="1"/>
</dbReference>
<dbReference type="Proteomes" id="UP000632195">
    <property type="component" value="Unassembled WGS sequence"/>
</dbReference>
<reference evidence="2" key="2">
    <citation type="submission" date="2022-09" db="EMBL/GenBank/DDBJ databases">
        <authorList>
            <person name="Sun Q."/>
            <person name="Ohkuma M."/>
        </authorList>
    </citation>
    <scope>NUCLEOTIDE SEQUENCE</scope>
    <source>
        <strain evidence="2">JCM 13583</strain>
    </source>
</reference>
<keyword evidence="2" id="KW-0808">Transferase</keyword>
<dbReference type="InterPro" id="IPR029057">
    <property type="entry name" value="PRTase-like"/>
</dbReference>
<sequence length="215" mass="23386">MFRDRAEAGKRLAEVVIKYGATSPIVLAIPRGGVVVGAEVSARLGCPMDVIICSKLGAPLEPELAVGAICESSRNIYLNQGLINGLGIDEKYIEGLARAKAREMEERRRLYRSGRELMQVSGKDVFVVDDGMATGATVMAAVRYLEKKSPRSIVVAVPVAQRSVVREVAQSVDEVLTVESYDDMIAISQYYERFEQVSDEEVLSILSSGKTLTGL</sequence>
<accession>A0AA37BPW7</accession>
<keyword evidence="2" id="KW-0328">Glycosyltransferase</keyword>
<dbReference type="AlphaFoldDB" id="A0AA37BPW7"/>
<dbReference type="EMBL" id="BMNY01000001">
    <property type="protein sequence ID" value="GGM67244.1"/>
    <property type="molecule type" value="Genomic_DNA"/>
</dbReference>
<dbReference type="RefSeq" id="WP_188679508.1">
    <property type="nucleotide sequence ID" value="NZ_BMNY01000001.1"/>
</dbReference>
<reference evidence="2" key="1">
    <citation type="journal article" date="2014" name="Int. J. Syst. Evol. Microbiol.">
        <title>Complete genome sequence of Corynebacterium casei LMG S-19264T (=DSM 44701T), isolated from a smear-ripened cheese.</title>
        <authorList>
            <consortium name="US DOE Joint Genome Institute (JGI-PGF)"/>
            <person name="Walter F."/>
            <person name="Albersmeier A."/>
            <person name="Kalinowski J."/>
            <person name="Ruckert C."/>
        </authorList>
    </citation>
    <scope>NUCLEOTIDE SEQUENCE</scope>
    <source>
        <strain evidence="2">JCM 13583</strain>
    </source>
</reference>
<organism evidence="2 3">
    <name type="scientific">Thermogymnomonas acidicola</name>
    <dbReference type="NCBI Taxonomy" id="399579"/>
    <lineage>
        <taxon>Archaea</taxon>
        <taxon>Methanobacteriati</taxon>
        <taxon>Thermoplasmatota</taxon>
        <taxon>Thermoplasmata</taxon>
        <taxon>Thermoplasmatales</taxon>
        <taxon>Thermogymnomonas</taxon>
    </lineage>
</organism>
<protein>
    <submittedName>
        <fullName evidence="2">Phosphoribosyltransferase</fullName>
    </submittedName>
</protein>
<dbReference type="Gene3D" id="3.30.1310.20">
    <property type="entry name" value="PRTase-like"/>
    <property type="match status" value="1"/>
</dbReference>
<comment type="caution">
    <text evidence="2">The sequence shown here is derived from an EMBL/GenBank/DDBJ whole genome shotgun (WGS) entry which is preliminary data.</text>
</comment>
<dbReference type="SUPFAM" id="SSF53271">
    <property type="entry name" value="PRTase-like"/>
    <property type="match status" value="1"/>
</dbReference>
<dbReference type="Pfam" id="PF00156">
    <property type="entry name" value="Pribosyltran"/>
    <property type="match status" value="1"/>
</dbReference>
<dbReference type="CDD" id="cd06223">
    <property type="entry name" value="PRTases_typeI"/>
    <property type="match status" value="1"/>
</dbReference>
<feature type="domain" description="Phosphoribosyltransferase" evidence="1">
    <location>
        <begin position="8"/>
        <end position="187"/>
    </location>
</feature>
<name>A0AA37BPW7_9ARCH</name>
<keyword evidence="3" id="KW-1185">Reference proteome</keyword>
<evidence type="ECO:0000313" key="3">
    <source>
        <dbReference type="Proteomes" id="UP000632195"/>
    </source>
</evidence>
<dbReference type="InterPro" id="IPR000836">
    <property type="entry name" value="PRTase_dom"/>
</dbReference>
<evidence type="ECO:0000259" key="1">
    <source>
        <dbReference type="Pfam" id="PF00156"/>
    </source>
</evidence>